<evidence type="ECO:0000313" key="4">
    <source>
        <dbReference type="Proteomes" id="UP000238218"/>
    </source>
</evidence>
<proteinExistence type="predicted"/>
<dbReference type="Pfam" id="PF13672">
    <property type="entry name" value="PP2C_2"/>
    <property type="match status" value="1"/>
</dbReference>
<feature type="region of interest" description="Disordered" evidence="1">
    <location>
        <begin position="336"/>
        <end position="413"/>
    </location>
</feature>
<dbReference type="InterPro" id="IPR001932">
    <property type="entry name" value="PPM-type_phosphatase-like_dom"/>
</dbReference>
<organism evidence="3 4">
    <name type="scientific">Aphanothece cf. minutissima CCALA 015</name>
    <dbReference type="NCBI Taxonomy" id="2107695"/>
    <lineage>
        <taxon>Bacteria</taxon>
        <taxon>Bacillati</taxon>
        <taxon>Cyanobacteriota</taxon>
        <taxon>Cyanophyceae</taxon>
        <taxon>Oscillatoriophycideae</taxon>
        <taxon>Chroococcales</taxon>
        <taxon>Aphanothecaceae</taxon>
        <taxon>Aphanothece</taxon>
    </lineage>
</organism>
<evidence type="ECO:0000256" key="1">
    <source>
        <dbReference type="SAM" id="MobiDB-lite"/>
    </source>
</evidence>
<feature type="domain" description="PPM-type phosphatase" evidence="2">
    <location>
        <begin position="71"/>
        <end position="304"/>
    </location>
</feature>
<evidence type="ECO:0000259" key="2">
    <source>
        <dbReference type="PROSITE" id="PS51746"/>
    </source>
</evidence>
<keyword evidence="4" id="KW-1185">Reference proteome</keyword>
<name>A0ABX5FAN0_9CHRO</name>
<dbReference type="Gene3D" id="3.60.40.10">
    <property type="entry name" value="PPM-type phosphatase domain"/>
    <property type="match status" value="1"/>
</dbReference>
<comment type="caution">
    <text evidence="3">The sequence shown here is derived from an EMBL/GenBank/DDBJ whole genome shotgun (WGS) entry which is preliminary data.</text>
</comment>
<dbReference type="InterPro" id="IPR036457">
    <property type="entry name" value="PPM-type-like_dom_sf"/>
</dbReference>
<accession>A0ABX5FAN0</accession>
<dbReference type="PROSITE" id="PS51746">
    <property type="entry name" value="PPM_2"/>
    <property type="match status" value="1"/>
</dbReference>
<reference evidence="3 4" key="1">
    <citation type="submission" date="2018-03" db="EMBL/GenBank/DDBJ databases">
        <title>The ancient ancestry and fast evolution of plastids.</title>
        <authorList>
            <person name="Moore K.R."/>
            <person name="Magnabosco C."/>
            <person name="Momper L."/>
            <person name="Gold D.A."/>
            <person name="Bosak T."/>
            <person name="Fournier G.P."/>
        </authorList>
    </citation>
    <scope>NUCLEOTIDE SEQUENCE [LARGE SCALE GENOMIC DNA]</scope>
    <source>
        <strain evidence="3 4">CCALA 015</strain>
    </source>
</reference>
<gene>
    <name evidence="3" type="ORF">C7B81_07505</name>
</gene>
<dbReference type="Proteomes" id="UP000238218">
    <property type="component" value="Unassembled WGS sequence"/>
</dbReference>
<feature type="compositionally biased region" description="Basic and acidic residues" evidence="1">
    <location>
        <begin position="374"/>
        <end position="386"/>
    </location>
</feature>
<dbReference type="EMBL" id="PVWP01000004">
    <property type="protein sequence ID" value="PSB37936.1"/>
    <property type="molecule type" value="Genomic_DNA"/>
</dbReference>
<feature type="compositionally biased region" description="Polar residues" evidence="1">
    <location>
        <begin position="388"/>
        <end position="397"/>
    </location>
</feature>
<protein>
    <recommendedName>
        <fullName evidence="2">PPM-type phosphatase domain-containing protein</fullName>
    </recommendedName>
</protein>
<dbReference type="SUPFAM" id="SSF81606">
    <property type="entry name" value="PP2C-like"/>
    <property type="match status" value="1"/>
</dbReference>
<evidence type="ECO:0000313" key="3">
    <source>
        <dbReference type="EMBL" id="PSB37936.1"/>
    </source>
</evidence>
<sequence>MLGALKHPFQPKLLQQRMPVQAKPCPAKMAKHLGSPVVAPAGTFQEEVRKAVLRWMNRGENTGYSFVEKGSVVFCSTIGKREENQDRTLFLRLIPQRESWPLTTALILCDGMGGMTGGATAAELAVSSFVAAFSASKSDSLVAQLCNATEAANAEVFKRFAGRGGATLSAIGATSKGDWACVNVGDSRVYGFLKNGEVVQISTDDTLGNILSGMEVAAPPAQFRELLQYVGMGKGIQVHAIPISDPDSYHCLFLTTDGAHEVDQQLFKDIVVGAGSLRDIARRLTTVSDWKGGKDNATVAAWSINTVDIKEFVSEDRGFLEVWGLPGKFEITSRQESRSSIFQGKDSEPSRSSRRRQPSPKKAERVIDAGSSHSTRDESRMAHDAEQGTISEVSSLGTVDAQEPQLQIEISEA</sequence>